<dbReference type="Pfam" id="PF00141">
    <property type="entry name" value="peroxidase"/>
    <property type="match status" value="1"/>
</dbReference>
<feature type="domain" description="Plant heme peroxidase family profile" evidence="2">
    <location>
        <begin position="105"/>
        <end position="189"/>
    </location>
</feature>
<dbReference type="AlphaFoldDB" id="A0A835HVV7"/>
<dbReference type="GO" id="GO:0020037">
    <property type="term" value="F:heme binding"/>
    <property type="evidence" value="ECO:0007669"/>
    <property type="project" value="InterPro"/>
</dbReference>
<evidence type="ECO:0000313" key="3">
    <source>
        <dbReference type="EMBL" id="KAF9604243.1"/>
    </source>
</evidence>
<keyword evidence="4" id="KW-1185">Reference proteome</keyword>
<dbReference type="GO" id="GO:0006979">
    <property type="term" value="P:response to oxidative stress"/>
    <property type="evidence" value="ECO:0007669"/>
    <property type="project" value="InterPro"/>
</dbReference>
<comment type="similarity">
    <text evidence="1">Belongs to the peroxidase family.</text>
</comment>
<dbReference type="SUPFAM" id="SSF48113">
    <property type="entry name" value="Heme-dependent peroxidases"/>
    <property type="match status" value="1"/>
</dbReference>
<comment type="caution">
    <text evidence="3">The sequence shown here is derived from an EMBL/GenBank/DDBJ whole genome shotgun (WGS) entry which is preliminary data.</text>
</comment>
<name>A0A835HVV7_9MAGN</name>
<reference evidence="3 4" key="1">
    <citation type="submission" date="2020-10" db="EMBL/GenBank/DDBJ databases">
        <title>The Coptis chinensis genome and diversification of protoberbering-type alkaloids.</title>
        <authorList>
            <person name="Wang B."/>
            <person name="Shu S."/>
            <person name="Song C."/>
            <person name="Liu Y."/>
        </authorList>
    </citation>
    <scope>NUCLEOTIDE SEQUENCE [LARGE SCALE GENOMIC DNA]</scope>
    <source>
        <strain evidence="3">HL-2020</strain>
        <tissue evidence="3">Leaf</tissue>
    </source>
</reference>
<dbReference type="InterPro" id="IPR010255">
    <property type="entry name" value="Haem_peroxidase_sf"/>
</dbReference>
<gene>
    <name evidence="3" type="ORF">IFM89_004949</name>
</gene>
<dbReference type="PROSITE" id="PS50873">
    <property type="entry name" value="PEROXIDASE_4"/>
    <property type="match status" value="1"/>
</dbReference>
<dbReference type="InterPro" id="IPR002016">
    <property type="entry name" value="Haem_peroxidase"/>
</dbReference>
<proteinExistence type="inferred from homology"/>
<sequence>ISEDSVCGSGFYLRMAQLSVNTTSKQTTEGRAEVIEKFTYPYSREFPSFHVEFEFSFHITPIDNDSYHGKTNCGGITPRKIMRVVSYVSKENITCRSVVLITVPCHLISLQLPGSGGSDPSLEPGFLNQMRSRCNNSGDLHEEPGMNTDYEGTTRSGFGTHYYKRLVEGKGILHVDQQLMASEATASWV</sequence>
<dbReference type="Gene3D" id="1.10.420.10">
    <property type="entry name" value="Peroxidase, domain 2"/>
    <property type="match status" value="1"/>
</dbReference>
<protein>
    <recommendedName>
        <fullName evidence="2">Plant heme peroxidase family profile domain-containing protein</fullName>
    </recommendedName>
</protein>
<organism evidence="3 4">
    <name type="scientific">Coptis chinensis</name>
    <dbReference type="NCBI Taxonomy" id="261450"/>
    <lineage>
        <taxon>Eukaryota</taxon>
        <taxon>Viridiplantae</taxon>
        <taxon>Streptophyta</taxon>
        <taxon>Embryophyta</taxon>
        <taxon>Tracheophyta</taxon>
        <taxon>Spermatophyta</taxon>
        <taxon>Magnoliopsida</taxon>
        <taxon>Ranunculales</taxon>
        <taxon>Ranunculaceae</taxon>
        <taxon>Coptidoideae</taxon>
        <taxon>Coptis</taxon>
    </lineage>
</organism>
<evidence type="ECO:0000259" key="2">
    <source>
        <dbReference type="PROSITE" id="PS50873"/>
    </source>
</evidence>
<feature type="non-terminal residue" evidence="3">
    <location>
        <position position="189"/>
    </location>
</feature>
<dbReference type="Proteomes" id="UP000631114">
    <property type="component" value="Unassembled WGS sequence"/>
</dbReference>
<dbReference type="EMBL" id="JADFTS010000005">
    <property type="protein sequence ID" value="KAF9604243.1"/>
    <property type="molecule type" value="Genomic_DNA"/>
</dbReference>
<evidence type="ECO:0000256" key="1">
    <source>
        <dbReference type="RuleBase" id="RU004241"/>
    </source>
</evidence>
<dbReference type="GO" id="GO:0004601">
    <property type="term" value="F:peroxidase activity"/>
    <property type="evidence" value="ECO:0007669"/>
    <property type="project" value="InterPro"/>
</dbReference>
<evidence type="ECO:0000313" key="4">
    <source>
        <dbReference type="Proteomes" id="UP000631114"/>
    </source>
</evidence>
<accession>A0A835HVV7</accession>